<evidence type="ECO:0008006" key="3">
    <source>
        <dbReference type="Google" id="ProtNLM"/>
    </source>
</evidence>
<sequence length="563" mass="66676">MSSTRSFVISFPYTEWLEHLSSIKENLVRKRLLVDFHDNLSYKLPNTYNIKCWLVNTYNWFNNKLFWTAKYKCKHDECNGIFTCFIKKEPNVNEDVLVFVQFNGDCIHEKIGKIPRCSGVKRDNLAIKLIADGISNVLDENVVYNYENSYSEDFFKARETNLNVLKIIKSEKKKQFRLNSDYLTDIKASLNLFRKICLAGKQLTGYVQEITEYPFGFILFNDIQVKFWLKIQRVNPVWYLDATGCVIRDIPNQQKPFLFSLVMHDPQTETIIPFFDFVSTSHNSMTISKYFFSLKKYLEINIPNGFLQFPKVIIMDFSWAFINSCLETFNLCSISQYLSWSFEYFNNDVKEAYNRLEKAVMSRKLIIDEIEKEGHNDFLNTEKILNEKDNFEHSGTPVRQLSPFDSYFKVLLSNLSYKEDSKELNANYQPELFSIIETYLYLMPLWTGVMIHCEELNFVTRLSNNQVENWFNHLKNNMLKEEKVMPSEFAGLVYQRILAKYILYYKEKSSELINQKSTTASIYEEEWSKDNKKKRQKGYYFKETVDFGSQKTANYLKSKNFFN</sequence>
<dbReference type="EMBL" id="CAJNOC010005021">
    <property type="protein sequence ID" value="CAF1040289.1"/>
    <property type="molecule type" value="Genomic_DNA"/>
</dbReference>
<dbReference type="Proteomes" id="UP000663879">
    <property type="component" value="Unassembled WGS sequence"/>
</dbReference>
<accession>A0A814JPJ1</accession>
<dbReference type="OrthoDB" id="6617931at2759"/>
<dbReference type="AlphaFoldDB" id="A0A814JPJ1"/>
<keyword evidence="2" id="KW-1185">Reference proteome</keyword>
<comment type="caution">
    <text evidence="1">The sequence shown here is derived from an EMBL/GenBank/DDBJ whole genome shotgun (WGS) entry which is preliminary data.</text>
</comment>
<evidence type="ECO:0000313" key="2">
    <source>
        <dbReference type="Proteomes" id="UP000663879"/>
    </source>
</evidence>
<protein>
    <recommendedName>
        <fullName evidence="3">MULE transposase domain-containing protein</fullName>
    </recommendedName>
</protein>
<name>A0A814JPJ1_9BILA</name>
<gene>
    <name evidence="1" type="ORF">OXX778_LOCUS18315</name>
</gene>
<reference evidence="1" key="1">
    <citation type="submission" date="2021-02" db="EMBL/GenBank/DDBJ databases">
        <authorList>
            <person name="Nowell W R."/>
        </authorList>
    </citation>
    <scope>NUCLEOTIDE SEQUENCE</scope>
    <source>
        <strain evidence="1">Ploen Becks lab</strain>
    </source>
</reference>
<proteinExistence type="predicted"/>
<evidence type="ECO:0000313" key="1">
    <source>
        <dbReference type="EMBL" id="CAF1040289.1"/>
    </source>
</evidence>
<organism evidence="1 2">
    <name type="scientific">Brachionus calyciflorus</name>
    <dbReference type="NCBI Taxonomy" id="104777"/>
    <lineage>
        <taxon>Eukaryota</taxon>
        <taxon>Metazoa</taxon>
        <taxon>Spiralia</taxon>
        <taxon>Gnathifera</taxon>
        <taxon>Rotifera</taxon>
        <taxon>Eurotatoria</taxon>
        <taxon>Monogononta</taxon>
        <taxon>Pseudotrocha</taxon>
        <taxon>Ploima</taxon>
        <taxon>Brachionidae</taxon>
        <taxon>Brachionus</taxon>
    </lineage>
</organism>